<evidence type="ECO:0000313" key="1">
    <source>
        <dbReference type="EMBL" id="JAH63260.1"/>
    </source>
</evidence>
<dbReference type="EMBL" id="GBXM01045317">
    <property type="protein sequence ID" value="JAH63260.1"/>
    <property type="molecule type" value="Transcribed_RNA"/>
</dbReference>
<sequence>MLAGRDGATWVIGCILICIKHSFAFRPKNLVFFQKFSGFITRLLANTRHDIMFDLGKSGFYVATLPKRPNL</sequence>
<reference evidence="1" key="2">
    <citation type="journal article" date="2015" name="Fish Shellfish Immunol.">
        <title>Early steps in the European eel (Anguilla anguilla)-Vibrio vulnificus interaction in the gills: Role of the RtxA13 toxin.</title>
        <authorList>
            <person name="Callol A."/>
            <person name="Pajuelo D."/>
            <person name="Ebbesson L."/>
            <person name="Teles M."/>
            <person name="MacKenzie S."/>
            <person name="Amaro C."/>
        </authorList>
    </citation>
    <scope>NUCLEOTIDE SEQUENCE</scope>
</reference>
<protein>
    <submittedName>
        <fullName evidence="1">Uncharacterized protein</fullName>
    </submittedName>
</protein>
<proteinExistence type="predicted"/>
<dbReference type="AlphaFoldDB" id="A0A0E9UDH4"/>
<reference evidence="1" key="1">
    <citation type="submission" date="2014-11" db="EMBL/GenBank/DDBJ databases">
        <authorList>
            <person name="Amaro Gonzalez C."/>
        </authorList>
    </citation>
    <scope>NUCLEOTIDE SEQUENCE</scope>
</reference>
<accession>A0A0E9UDH4</accession>
<name>A0A0E9UDH4_ANGAN</name>
<organism evidence="1">
    <name type="scientific">Anguilla anguilla</name>
    <name type="common">European freshwater eel</name>
    <name type="synonym">Muraena anguilla</name>
    <dbReference type="NCBI Taxonomy" id="7936"/>
    <lineage>
        <taxon>Eukaryota</taxon>
        <taxon>Metazoa</taxon>
        <taxon>Chordata</taxon>
        <taxon>Craniata</taxon>
        <taxon>Vertebrata</taxon>
        <taxon>Euteleostomi</taxon>
        <taxon>Actinopterygii</taxon>
        <taxon>Neopterygii</taxon>
        <taxon>Teleostei</taxon>
        <taxon>Anguilliformes</taxon>
        <taxon>Anguillidae</taxon>
        <taxon>Anguilla</taxon>
    </lineage>
</organism>